<gene>
    <name evidence="2" type="ORF">F383_30338</name>
</gene>
<evidence type="ECO:0000313" key="2">
    <source>
        <dbReference type="EMBL" id="KHG24265.1"/>
    </source>
</evidence>
<keyword evidence="3" id="KW-1185">Reference proteome</keyword>
<accession>A0A0B0PH34</accession>
<organism evidence="2 3">
    <name type="scientific">Gossypium arboreum</name>
    <name type="common">Tree cotton</name>
    <name type="synonym">Gossypium nanking</name>
    <dbReference type="NCBI Taxonomy" id="29729"/>
    <lineage>
        <taxon>Eukaryota</taxon>
        <taxon>Viridiplantae</taxon>
        <taxon>Streptophyta</taxon>
        <taxon>Embryophyta</taxon>
        <taxon>Tracheophyta</taxon>
        <taxon>Spermatophyta</taxon>
        <taxon>Magnoliopsida</taxon>
        <taxon>eudicotyledons</taxon>
        <taxon>Gunneridae</taxon>
        <taxon>Pentapetalae</taxon>
        <taxon>rosids</taxon>
        <taxon>malvids</taxon>
        <taxon>Malvales</taxon>
        <taxon>Malvaceae</taxon>
        <taxon>Malvoideae</taxon>
        <taxon>Gossypium</taxon>
    </lineage>
</organism>
<keyword evidence="1" id="KW-0472">Membrane</keyword>
<protein>
    <submittedName>
        <fullName evidence="2">Uncharacterized protein</fullName>
    </submittedName>
</protein>
<reference evidence="3" key="1">
    <citation type="submission" date="2014-09" db="EMBL/GenBank/DDBJ databases">
        <authorList>
            <person name="Mudge J."/>
            <person name="Ramaraj T."/>
            <person name="Lindquist I.E."/>
            <person name="Bharti A.K."/>
            <person name="Sundararajan A."/>
            <person name="Cameron C.T."/>
            <person name="Woodward J.E."/>
            <person name="May G.D."/>
            <person name="Brubaker C."/>
            <person name="Broadhvest J."/>
            <person name="Wilkins T.A."/>
        </authorList>
    </citation>
    <scope>NUCLEOTIDE SEQUENCE</scope>
    <source>
        <strain evidence="3">cv. AKA8401</strain>
    </source>
</reference>
<evidence type="ECO:0000256" key="1">
    <source>
        <dbReference type="SAM" id="Phobius"/>
    </source>
</evidence>
<sequence length="33" mass="3934">MGDLFGCPHVAHLQFYISFNFFLFFLISHRLTN</sequence>
<name>A0A0B0PH34_GOSAR</name>
<dbReference type="AlphaFoldDB" id="A0A0B0PH34"/>
<dbReference type="Proteomes" id="UP000032142">
    <property type="component" value="Unassembled WGS sequence"/>
</dbReference>
<dbReference type="EMBL" id="KN428196">
    <property type="protein sequence ID" value="KHG24265.1"/>
    <property type="molecule type" value="Genomic_DNA"/>
</dbReference>
<keyword evidence="1" id="KW-0812">Transmembrane</keyword>
<evidence type="ECO:0000313" key="3">
    <source>
        <dbReference type="Proteomes" id="UP000032142"/>
    </source>
</evidence>
<feature type="transmembrane region" description="Helical" evidence="1">
    <location>
        <begin position="13"/>
        <end position="32"/>
    </location>
</feature>
<proteinExistence type="predicted"/>
<keyword evidence="1" id="KW-1133">Transmembrane helix</keyword>